<evidence type="ECO:0000313" key="1">
    <source>
        <dbReference type="EMBL" id="GLS25808.1"/>
    </source>
</evidence>
<proteinExistence type="predicted"/>
<dbReference type="Proteomes" id="UP001156870">
    <property type="component" value="Unassembled WGS sequence"/>
</dbReference>
<reference evidence="1 2" key="1">
    <citation type="journal article" date="2014" name="Int. J. Syst. Evol. Microbiol.">
        <title>Complete genome sequence of Corynebacterium casei LMG S-19264T (=DSM 44701T), isolated from a smear-ripened cheese.</title>
        <authorList>
            <consortium name="US DOE Joint Genome Institute (JGI-PGF)"/>
            <person name="Walter F."/>
            <person name="Albersmeier A."/>
            <person name="Kalinowski J."/>
            <person name="Ruckert C."/>
        </authorList>
    </citation>
    <scope>NUCLEOTIDE SEQUENCE [LARGE SCALE GENOMIC DNA]</scope>
    <source>
        <strain evidence="1 2">NBRC 110095</strain>
    </source>
</reference>
<organism evidence="1 2">
    <name type="scientific">Marinibactrum halimedae</name>
    <dbReference type="NCBI Taxonomy" id="1444977"/>
    <lineage>
        <taxon>Bacteria</taxon>
        <taxon>Pseudomonadati</taxon>
        <taxon>Pseudomonadota</taxon>
        <taxon>Gammaproteobacteria</taxon>
        <taxon>Cellvibrionales</taxon>
        <taxon>Cellvibrionaceae</taxon>
        <taxon>Marinibactrum</taxon>
    </lineage>
</organism>
<gene>
    <name evidence="1" type="ORF">GCM10007877_15220</name>
</gene>
<name>A0AA37T3E6_9GAMM</name>
<keyword evidence="2" id="KW-1185">Reference proteome</keyword>
<evidence type="ECO:0000313" key="2">
    <source>
        <dbReference type="Proteomes" id="UP001156870"/>
    </source>
</evidence>
<comment type="caution">
    <text evidence="1">The sequence shown here is derived from an EMBL/GenBank/DDBJ whole genome shotgun (WGS) entry which is preliminary data.</text>
</comment>
<dbReference type="EMBL" id="BSPD01000035">
    <property type="protein sequence ID" value="GLS25808.1"/>
    <property type="molecule type" value="Genomic_DNA"/>
</dbReference>
<accession>A0AA37T3E6</accession>
<sequence length="112" mass="13015">MAIRLYFWIKYLHSLDPIVFVIILRQAQPQIFVIKISIIGDINQNHVPINNFTHPMDIRRRIVVVIQSETSFSKQQFVQCSSLKPFADDEDQSILTDFISVNNDEKSAKLPQ</sequence>
<protein>
    <submittedName>
        <fullName evidence="1">Uncharacterized protein</fullName>
    </submittedName>
</protein>
<dbReference type="AlphaFoldDB" id="A0AA37T3E6"/>